<comment type="caution">
    <text evidence="3">The sequence shown here is derived from an EMBL/GenBank/DDBJ whole genome shotgun (WGS) entry which is preliminary data.</text>
</comment>
<feature type="coiled-coil region" evidence="1">
    <location>
        <begin position="55"/>
        <end position="112"/>
    </location>
</feature>
<keyword evidence="2" id="KW-1133">Transmembrane helix</keyword>
<evidence type="ECO:0000256" key="1">
    <source>
        <dbReference type="SAM" id="Coils"/>
    </source>
</evidence>
<evidence type="ECO:0000313" key="4">
    <source>
        <dbReference type="Proteomes" id="UP001551011"/>
    </source>
</evidence>
<gene>
    <name evidence="3" type="ORF">AB0H04_38110</name>
</gene>
<proteinExistence type="predicted"/>
<name>A0ABV3AKV4_9ACTN</name>
<evidence type="ECO:0000313" key="3">
    <source>
        <dbReference type="EMBL" id="MEU5712579.1"/>
    </source>
</evidence>
<sequence>MVYVCVPLGLLGIVAGVYGDHHGWWEHQSFLTNLISSLTSVMFGIPTALLVLGYLSNAQAEALQKQQIRRRARRDIEAFQQVLLRPFSAADLRSLRAQKTDLDRALTALRRVRPVSFAPGQGSYDTGQAVDTWLDQVRPLEAAYQQVLTGMTSQAVGLRALWLDDLQAHWEELDQGLRFQMAEADQAWLTPTRTAEMRRLWVGLRDGNITRPLDLDPDSWRARERAVREPPTAAFQRGHDRAQRVLAARKTWLDAFGVLLDGADELVALP</sequence>
<protein>
    <submittedName>
        <fullName evidence="3">Uncharacterized protein</fullName>
    </submittedName>
</protein>
<feature type="transmembrane region" description="Helical" evidence="2">
    <location>
        <begin position="35"/>
        <end position="55"/>
    </location>
</feature>
<evidence type="ECO:0000256" key="2">
    <source>
        <dbReference type="SAM" id="Phobius"/>
    </source>
</evidence>
<keyword evidence="1" id="KW-0175">Coiled coil</keyword>
<dbReference type="RefSeq" id="WP_030658524.1">
    <property type="nucleotide sequence ID" value="NZ_JBFAEG010000038.1"/>
</dbReference>
<keyword evidence="2" id="KW-0812">Transmembrane</keyword>
<keyword evidence="4" id="KW-1185">Reference proteome</keyword>
<organism evidence="3 4">
    <name type="scientific">Streptomyces flaveolus</name>
    <dbReference type="NCBI Taxonomy" id="67297"/>
    <lineage>
        <taxon>Bacteria</taxon>
        <taxon>Bacillati</taxon>
        <taxon>Actinomycetota</taxon>
        <taxon>Actinomycetes</taxon>
        <taxon>Kitasatosporales</taxon>
        <taxon>Streptomycetaceae</taxon>
        <taxon>Streptomyces</taxon>
    </lineage>
</organism>
<dbReference type="Proteomes" id="UP001551011">
    <property type="component" value="Unassembled WGS sequence"/>
</dbReference>
<dbReference type="EMBL" id="JBFAEG010000038">
    <property type="protein sequence ID" value="MEU5712579.1"/>
    <property type="molecule type" value="Genomic_DNA"/>
</dbReference>
<accession>A0ABV3AKV4</accession>
<reference evidence="3 4" key="1">
    <citation type="submission" date="2024-06" db="EMBL/GenBank/DDBJ databases">
        <title>The Natural Products Discovery Center: Release of the First 8490 Sequenced Strains for Exploring Actinobacteria Biosynthetic Diversity.</title>
        <authorList>
            <person name="Kalkreuter E."/>
            <person name="Kautsar S.A."/>
            <person name="Yang D."/>
            <person name="Bader C.D."/>
            <person name="Teijaro C.N."/>
            <person name="Fluegel L."/>
            <person name="Davis C.M."/>
            <person name="Simpson J.R."/>
            <person name="Lauterbach L."/>
            <person name="Steele A.D."/>
            <person name="Gui C."/>
            <person name="Meng S."/>
            <person name="Li G."/>
            <person name="Viehrig K."/>
            <person name="Ye F."/>
            <person name="Su P."/>
            <person name="Kiefer A.F."/>
            <person name="Nichols A."/>
            <person name="Cepeda A.J."/>
            <person name="Yan W."/>
            <person name="Fan B."/>
            <person name="Jiang Y."/>
            <person name="Adhikari A."/>
            <person name="Zheng C.-J."/>
            <person name="Schuster L."/>
            <person name="Cowan T.M."/>
            <person name="Smanski M.J."/>
            <person name="Chevrette M.G."/>
            <person name="De Carvalho L.P.S."/>
            <person name="Shen B."/>
        </authorList>
    </citation>
    <scope>NUCLEOTIDE SEQUENCE [LARGE SCALE GENOMIC DNA]</scope>
    <source>
        <strain evidence="3 4">NPDC020594</strain>
    </source>
</reference>
<keyword evidence="2" id="KW-0472">Membrane</keyword>